<dbReference type="AlphaFoldDB" id="A0A9X0WGY6"/>
<evidence type="ECO:0000313" key="1">
    <source>
        <dbReference type="EMBL" id="MBK1644519.1"/>
    </source>
</evidence>
<organism evidence="1 2">
    <name type="scientific">Thiocapsa imhoffii</name>
    <dbReference type="NCBI Taxonomy" id="382777"/>
    <lineage>
        <taxon>Bacteria</taxon>
        <taxon>Pseudomonadati</taxon>
        <taxon>Pseudomonadota</taxon>
        <taxon>Gammaproteobacteria</taxon>
        <taxon>Chromatiales</taxon>
        <taxon>Chromatiaceae</taxon>
        <taxon>Thiocapsa</taxon>
    </lineage>
</organism>
<dbReference type="RefSeq" id="WP_200387301.1">
    <property type="nucleotide sequence ID" value="NZ_NRSD01000005.1"/>
</dbReference>
<keyword evidence="2" id="KW-1185">Reference proteome</keyword>
<reference evidence="1 2" key="1">
    <citation type="journal article" date="2020" name="Microorganisms">
        <title>Osmotic Adaptation and Compatible Solute Biosynthesis of Phototrophic Bacteria as Revealed from Genome Analyses.</title>
        <authorList>
            <person name="Imhoff J.F."/>
            <person name="Rahn T."/>
            <person name="Kunzel S."/>
            <person name="Keller A."/>
            <person name="Neulinger S.C."/>
        </authorList>
    </citation>
    <scope>NUCLEOTIDE SEQUENCE [LARGE SCALE GENOMIC DNA]</scope>
    <source>
        <strain evidence="1 2">DSM 21303</strain>
    </source>
</reference>
<gene>
    <name evidence="1" type="ORF">CKO25_07595</name>
</gene>
<sequence length="107" mass="10551">MVRPLIDSSTQSALEFFRIRPAVGQNDEEDSDGGSAIGEVVNADVAGLIAGAAGAAAASFWSGVAVGASAVVGAAVGSVAGSAIEYLTQDASTEQGSAPRDPQEQLS</sequence>
<comment type="caution">
    <text evidence="1">The sequence shown here is derived from an EMBL/GenBank/DDBJ whole genome shotgun (WGS) entry which is preliminary data.</text>
</comment>
<accession>A0A9X0WGY6</accession>
<protein>
    <submittedName>
        <fullName evidence="1">Uncharacterized protein</fullName>
    </submittedName>
</protein>
<proteinExistence type="predicted"/>
<name>A0A9X0WGY6_9GAMM</name>
<evidence type="ECO:0000313" key="2">
    <source>
        <dbReference type="Proteomes" id="UP001138802"/>
    </source>
</evidence>
<dbReference type="EMBL" id="NRSD01000005">
    <property type="protein sequence ID" value="MBK1644519.1"/>
    <property type="molecule type" value="Genomic_DNA"/>
</dbReference>
<dbReference type="Proteomes" id="UP001138802">
    <property type="component" value="Unassembled WGS sequence"/>
</dbReference>